<accession>A0A0D0F027</accession>
<feature type="transmembrane region" description="Helical" evidence="1">
    <location>
        <begin position="135"/>
        <end position="152"/>
    </location>
</feature>
<dbReference type="RefSeq" id="WP_041886197.1">
    <property type="nucleotide sequence ID" value="NZ_CP157278.1"/>
</dbReference>
<dbReference type="AlphaFoldDB" id="A0A0D0F027"/>
<dbReference type="InterPro" id="IPR000620">
    <property type="entry name" value="EamA_dom"/>
</dbReference>
<comment type="caution">
    <text evidence="3">The sequence shown here is derived from an EMBL/GenBank/DDBJ whole genome shotgun (WGS) entry which is preliminary data.</text>
</comment>
<gene>
    <name evidence="3" type="ORF">TH53_23245</name>
</gene>
<evidence type="ECO:0000313" key="3">
    <source>
        <dbReference type="EMBL" id="KIO74973.1"/>
    </source>
</evidence>
<feature type="transmembrane region" description="Helical" evidence="1">
    <location>
        <begin position="186"/>
        <end position="203"/>
    </location>
</feature>
<dbReference type="STRING" id="1503925.TH53_23245"/>
<evidence type="ECO:0000313" key="4">
    <source>
        <dbReference type="Proteomes" id="UP000032049"/>
    </source>
</evidence>
<dbReference type="PANTHER" id="PTHR22911">
    <property type="entry name" value="ACYL-MALONYL CONDENSING ENZYME-RELATED"/>
    <property type="match status" value="1"/>
</dbReference>
<dbReference type="Pfam" id="PF00892">
    <property type="entry name" value="EamA"/>
    <property type="match status" value="2"/>
</dbReference>
<dbReference type="Proteomes" id="UP000032049">
    <property type="component" value="Unassembled WGS sequence"/>
</dbReference>
<dbReference type="OrthoDB" id="369870at2"/>
<dbReference type="SUPFAM" id="SSF103481">
    <property type="entry name" value="Multidrug resistance efflux transporter EmrE"/>
    <property type="match status" value="2"/>
</dbReference>
<dbReference type="GO" id="GO:0016020">
    <property type="term" value="C:membrane"/>
    <property type="evidence" value="ECO:0007669"/>
    <property type="project" value="InterPro"/>
</dbReference>
<feature type="transmembrane region" description="Helical" evidence="1">
    <location>
        <begin position="7"/>
        <end position="26"/>
    </location>
</feature>
<dbReference type="InterPro" id="IPR037185">
    <property type="entry name" value="EmrE-like"/>
</dbReference>
<sequence length="307" mass="34722">MSASNVRYLLAGFIPFVIWGCFAIPLRNIKGFPSEEILYYRIFTSVVLIWAAILLFRKKQLKADIVYVKSISKTQKITYIWQILLATVFLTLNWYTFIYAVNNVSLTSAAFAYMVCPLLTAFGGFIILKEELSAVKLVSLAVALVSVVFLATGSLRDVLWSVIIAAFYAGYLVIQRKMQGIDKLNVLAVQFLVACLILLPFYFYQFNGIPQSGWFWMNIVIIAAVFTIIPLFLSLYSLIGIPSSTLGILIYINPIIAFAIAVFYFGEAINTNQLYAYLLLLFSVILFNWSLIKDMFTARTRVNSKII</sequence>
<evidence type="ECO:0000256" key="1">
    <source>
        <dbReference type="SAM" id="Phobius"/>
    </source>
</evidence>
<feature type="transmembrane region" description="Helical" evidence="1">
    <location>
        <begin position="246"/>
        <end position="266"/>
    </location>
</feature>
<evidence type="ECO:0000259" key="2">
    <source>
        <dbReference type="Pfam" id="PF00892"/>
    </source>
</evidence>
<name>A0A0D0F027_9SPHI</name>
<feature type="domain" description="EamA" evidence="2">
    <location>
        <begin position="158"/>
        <end position="288"/>
    </location>
</feature>
<feature type="transmembrane region" description="Helical" evidence="1">
    <location>
        <begin position="272"/>
        <end position="291"/>
    </location>
</feature>
<proteinExistence type="predicted"/>
<feature type="transmembrane region" description="Helical" evidence="1">
    <location>
        <begin position="77"/>
        <end position="98"/>
    </location>
</feature>
<feature type="domain" description="EamA" evidence="2">
    <location>
        <begin position="9"/>
        <end position="151"/>
    </location>
</feature>
<organism evidence="3 4">
    <name type="scientific">Pedobacter lusitanus</name>
    <dbReference type="NCBI Taxonomy" id="1503925"/>
    <lineage>
        <taxon>Bacteria</taxon>
        <taxon>Pseudomonadati</taxon>
        <taxon>Bacteroidota</taxon>
        <taxon>Sphingobacteriia</taxon>
        <taxon>Sphingobacteriales</taxon>
        <taxon>Sphingobacteriaceae</taxon>
        <taxon>Pedobacter</taxon>
    </lineage>
</organism>
<feature type="transmembrane region" description="Helical" evidence="1">
    <location>
        <begin position="215"/>
        <end position="239"/>
    </location>
</feature>
<reference evidence="3 4" key="1">
    <citation type="submission" date="2015-01" db="EMBL/GenBank/DDBJ databases">
        <title>Draft genome sequence of Pedobacter sp. NL19 isolated from sludge of an effluent treatment pond in an abandoned uranium mine.</title>
        <authorList>
            <person name="Santos T."/>
            <person name="Caetano T."/>
            <person name="Covas C."/>
            <person name="Cruz A."/>
            <person name="Mendo S."/>
        </authorList>
    </citation>
    <scope>NUCLEOTIDE SEQUENCE [LARGE SCALE GENOMIC DNA]</scope>
    <source>
        <strain evidence="3 4">NL19</strain>
    </source>
</reference>
<feature type="transmembrane region" description="Helical" evidence="1">
    <location>
        <begin position="110"/>
        <end position="128"/>
    </location>
</feature>
<keyword evidence="1" id="KW-0812">Transmembrane</keyword>
<feature type="transmembrane region" description="Helical" evidence="1">
    <location>
        <begin position="38"/>
        <end position="56"/>
    </location>
</feature>
<protein>
    <submittedName>
        <fullName evidence="3">Permease</fullName>
    </submittedName>
</protein>
<dbReference type="EMBL" id="JXRA01000120">
    <property type="protein sequence ID" value="KIO74973.1"/>
    <property type="molecule type" value="Genomic_DNA"/>
</dbReference>
<keyword evidence="1" id="KW-0472">Membrane</keyword>
<keyword evidence="1" id="KW-1133">Transmembrane helix</keyword>
<feature type="transmembrane region" description="Helical" evidence="1">
    <location>
        <begin position="158"/>
        <end position="174"/>
    </location>
</feature>
<keyword evidence="4" id="KW-1185">Reference proteome</keyword>